<name>A0ABQ9YCJ5_9EUKA</name>
<keyword evidence="2" id="KW-1185">Reference proteome</keyword>
<protein>
    <recommendedName>
        <fullName evidence="3">Tetratricopeptide repeat protein</fullName>
    </recommendedName>
</protein>
<organism evidence="1 2">
    <name type="scientific">Blattamonas nauphoetae</name>
    <dbReference type="NCBI Taxonomy" id="2049346"/>
    <lineage>
        <taxon>Eukaryota</taxon>
        <taxon>Metamonada</taxon>
        <taxon>Preaxostyla</taxon>
        <taxon>Oxymonadida</taxon>
        <taxon>Blattamonas</taxon>
    </lineage>
</organism>
<evidence type="ECO:0000313" key="1">
    <source>
        <dbReference type="EMBL" id="KAK2961386.1"/>
    </source>
</evidence>
<dbReference type="EMBL" id="JARBJD010000016">
    <property type="protein sequence ID" value="KAK2961386.1"/>
    <property type="molecule type" value="Genomic_DNA"/>
</dbReference>
<sequence length="362" mass="41063">MAKKDRSKKKRSIPSLDDIAEIAVTDPELAVNLLMEMDKNHPDNCQVMDMLAELLINEQVVGYHGDLAIDKAGALLQRSIELQPQQNPIRYFNLAMITPNQQEAMELYNTGIRIAEAEGQAAQLVQDSDRVNQLKNEIVQARVSQADLILLMDLPQTEAFHQAHSFISMALELIPNDRRALQNRASLLMTEMRQLDASLRDPSLSPTEQEQRRANIQTLFQNCQAAITSSVQQWIPLLDSPVFDDEDELPSPSERLIASQLLVDLRLSQHALPILQQLISVDDENFDVCYLISLAYADQGDMTQGIIHAHQAHLLYQKENEESQALIQEQLFRFADYYQLTQMEEPVEPDESSDDGKMQIDD</sequence>
<evidence type="ECO:0000313" key="2">
    <source>
        <dbReference type="Proteomes" id="UP001281761"/>
    </source>
</evidence>
<accession>A0ABQ9YCJ5</accession>
<dbReference type="Proteomes" id="UP001281761">
    <property type="component" value="Unassembled WGS sequence"/>
</dbReference>
<dbReference type="Gene3D" id="1.25.40.10">
    <property type="entry name" value="Tetratricopeptide repeat domain"/>
    <property type="match status" value="1"/>
</dbReference>
<reference evidence="1 2" key="1">
    <citation type="journal article" date="2022" name="bioRxiv">
        <title>Genomics of Preaxostyla Flagellates Illuminates Evolutionary Transitions and the Path Towards Mitochondrial Loss.</title>
        <authorList>
            <person name="Novak L.V.F."/>
            <person name="Treitli S.C."/>
            <person name="Pyrih J."/>
            <person name="Halakuc P."/>
            <person name="Pipaliya S.V."/>
            <person name="Vacek V."/>
            <person name="Brzon O."/>
            <person name="Soukal P."/>
            <person name="Eme L."/>
            <person name="Dacks J.B."/>
            <person name="Karnkowska A."/>
            <person name="Elias M."/>
            <person name="Hampl V."/>
        </authorList>
    </citation>
    <scope>NUCLEOTIDE SEQUENCE [LARGE SCALE GENOMIC DNA]</scope>
    <source>
        <strain evidence="1">NAU3</strain>
        <tissue evidence="1">Gut</tissue>
    </source>
</reference>
<proteinExistence type="predicted"/>
<comment type="caution">
    <text evidence="1">The sequence shown here is derived from an EMBL/GenBank/DDBJ whole genome shotgun (WGS) entry which is preliminary data.</text>
</comment>
<gene>
    <name evidence="1" type="ORF">BLNAU_3507</name>
</gene>
<dbReference type="SUPFAM" id="SSF48452">
    <property type="entry name" value="TPR-like"/>
    <property type="match status" value="1"/>
</dbReference>
<evidence type="ECO:0008006" key="3">
    <source>
        <dbReference type="Google" id="ProtNLM"/>
    </source>
</evidence>
<dbReference type="InterPro" id="IPR011990">
    <property type="entry name" value="TPR-like_helical_dom_sf"/>
</dbReference>